<dbReference type="EMBL" id="LCTV02000012">
    <property type="protein sequence ID" value="PRQ71229.1"/>
    <property type="molecule type" value="Genomic_DNA"/>
</dbReference>
<dbReference type="Proteomes" id="UP000239560">
    <property type="component" value="Unassembled WGS sequence"/>
</dbReference>
<evidence type="ECO:0000313" key="3">
    <source>
        <dbReference type="EMBL" id="PRQ71229.1"/>
    </source>
</evidence>
<organism evidence="2 4">
    <name type="scientific">Rhodotorula toruloides</name>
    <name type="common">Yeast</name>
    <name type="synonym">Rhodosporidium toruloides</name>
    <dbReference type="NCBI Taxonomy" id="5286"/>
    <lineage>
        <taxon>Eukaryota</taxon>
        <taxon>Fungi</taxon>
        <taxon>Dikarya</taxon>
        <taxon>Basidiomycota</taxon>
        <taxon>Pucciniomycotina</taxon>
        <taxon>Microbotryomycetes</taxon>
        <taxon>Sporidiobolales</taxon>
        <taxon>Sporidiobolaceae</taxon>
        <taxon>Rhodotorula</taxon>
    </lineage>
</organism>
<evidence type="ECO:0000313" key="5">
    <source>
        <dbReference type="Proteomes" id="UP000239560"/>
    </source>
</evidence>
<dbReference type="OrthoDB" id="2529500at2759"/>
<name>A0A0K3CNE7_RHOTO</name>
<sequence>MLSLRSSLLLRSLPSLRTYATTKPPSPSSAAAADLPVAPPHNSLPFAAPSAFEDKDTTKGSGLGQVKMPDMERVERGATRAEEEVGRVPTAPDTYRTPSRSPDSDPLPSNPMPSISTAAHPSTMPGGGPSSNVTGEDVLADSETSSAANGGHGGHGGHGKEHKGRDRPLNEQEKRGLYVLAGIVAGGLGLSTITAPRRKP</sequence>
<feature type="compositionally biased region" description="Basic and acidic residues" evidence="1">
    <location>
        <begin position="69"/>
        <end position="86"/>
    </location>
</feature>
<feature type="compositionally biased region" description="Basic and acidic residues" evidence="1">
    <location>
        <begin position="163"/>
        <end position="173"/>
    </location>
</feature>
<feature type="compositionally biased region" description="Low complexity" evidence="1">
    <location>
        <begin position="17"/>
        <end position="36"/>
    </location>
</feature>
<evidence type="ECO:0000313" key="4">
    <source>
        <dbReference type="Proteomes" id="UP000199069"/>
    </source>
</evidence>
<keyword evidence="4" id="KW-1185">Reference proteome</keyword>
<reference evidence="3 5" key="2">
    <citation type="journal article" date="2018" name="Elife">
        <title>Functional genomics of lipid metabolism in the oleaginous yeast Rhodosporidium toruloides.</title>
        <authorList>
            <person name="Coradetti S.T."/>
            <person name="Pinel D."/>
            <person name="Geiselman G."/>
            <person name="Ito M."/>
            <person name="Mondo S."/>
            <person name="Reilly M.C."/>
            <person name="Cheng Y.F."/>
            <person name="Bauer S."/>
            <person name="Grigoriev I."/>
            <person name="Gladden J.M."/>
            <person name="Simmons B.A."/>
            <person name="Brem R."/>
            <person name="Arkin A.P."/>
            <person name="Skerker J.M."/>
        </authorList>
    </citation>
    <scope>NUCLEOTIDE SEQUENCE [LARGE SCALE GENOMIC DNA]</scope>
    <source>
        <strain evidence="3 5">NBRC 0880</strain>
    </source>
</reference>
<reference evidence="2 4" key="1">
    <citation type="submission" date="2015-07" db="EMBL/GenBank/DDBJ databases">
        <authorList>
            <person name="Cajimat M.N.B."/>
            <person name="Milazzo M.L."/>
            <person name="Fulhorst C.F."/>
        </authorList>
    </citation>
    <scope>NUCLEOTIDE SEQUENCE [LARGE SCALE GENOMIC DNA]</scope>
    <source>
        <strain evidence="2">Single colony</strain>
    </source>
</reference>
<feature type="region of interest" description="Disordered" evidence="1">
    <location>
        <begin position="17"/>
        <end position="173"/>
    </location>
</feature>
<proteinExistence type="predicted"/>
<evidence type="ECO:0000256" key="1">
    <source>
        <dbReference type="SAM" id="MobiDB-lite"/>
    </source>
</evidence>
<accession>A0A0K3CNE7</accession>
<dbReference type="Proteomes" id="UP000199069">
    <property type="component" value="Unassembled WGS sequence"/>
</dbReference>
<evidence type="ECO:0000313" key="2">
    <source>
        <dbReference type="EMBL" id="CTR09990.1"/>
    </source>
</evidence>
<dbReference type="EMBL" id="CWKI01000012">
    <property type="protein sequence ID" value="CTR09990.1"/>
    <property type="molecule type" value="Genomic_DNA"/>
</dbReference>
<gene>
    <name evidence="2" type="primary">FGENESH: predicted gene_12.11</name>
    <name evidence="3" type="ORF">AAT19DRAFT_10087</name>
    <name evidence="2" type="ORF">BN2166_0058510</name>
</gene>
<dbReference type="AlphaFoldDB" id="A0A0K3CNE7"/>
<feature type="compositionally biased region" description="Low complexity" evidence="1">
    <location>
        <begin position="98"/>
        <end position="107"/>
    </location>
</feature>
<protein>
    <submittedName>
        <fullName evidence="2">Uncharacterized protein</fullName>
    </submittedName>
</protein>